<feature type="transmembrane region" description="Helical" evidence="7">
    <location>
        <begin position="107"/>
        <end position="127"/>
    </location>
</feature>
<dbReference type="AlphaFoldDB" id="A0A1V5SJQ0"/>
<feature type="transmembrane region" description="Helical" evidence="7">
    <location>
        <begin position="181"/>
        <end position="206"/>
    </location>
</feature>
<evidence type="ECO:0000256" key="6">
    <source>
        <dbReference type="ARBA" id="ARBA00023136"/>
    </source>
</evidence>
<dbReference type="GO" id="GO:0055085">
    <property type="term" value="P:transmembrane transport"/>
    <property type="evidence" value="ECO:0007669"/>
    <property type="project" value="InterPro"/>
</dbReference>
<sequence>MEKNKTKTIIAIIIIGIILVVNVMPFLWLILTSLKTRLDIFAIPPKFFFHPTAKNFISAFTKRHFLPMFYNSLIISASTTLLSLAVGTLGAYSLARFKLFGDKHISFWILSTRMFPSIVLVIPFFIMATRWGLHDTRSLLVIVYTTFNLPFVVWIMRSFFEDIPSDLEKAAMVDGYSRWDAFWRVILPLSAPGLVTTAILCFIFSWNEFLFANVLTAAMAKTVPVGIRGLVTSRAIEWGEIAAVATLQVIPVLVFTFAVQKYIIRGLTLGAVKG</sequence>
<keyword evidence="6 7" id="KW-0472">Membrane</keyword>
<evidence type="ECO:0000256" key="4">
    <source>
        <dbReference type="ARBA" id="ARBA00022692"/>
    </source>
</evidence>
<organism evidence="9">
    <name type="scientific">Candidatus Atribacter allofermentans</name>
    <dbReference type="NCBI Taxonomy" id="1852833"/>
    <lineage>
        <taxon>Bacteria</taxon>
        <taxon>Pseudomonadati</taxon>
        <taxon>Atribacterota</taxon>
        <taxon>Atribacteria</taxon>
        <taxon>Atribacterales</taxon>
        <taxon>Atribacteraceae</taxon>
        <taxon>Atribacter</taxon>
    </lineage>
</organism>
<comment type="similarity">
    <text evidence="7">Belongs to the binding-protein-dependent transport system permease family.</text>
</comment>
<dbReference type="EMBL" id="MWBQ01000214">
    <property type="protein sequence ID" value="OQA54401.1"/>
    <property type="molecule type" value="Genomic_DNA"/>
</dbReference>
<evidence type="ECO:0000256" key="5">
    <source>
        <dbReference type="ARBA" id="ARBA00022989"/>
    </source>
</evidence>
<evidence type="ECO:0000259" key="8">
    <source>
        <dbReference type="PROSITE" id="PS50928"/>
    </source>
</evidence>
<dbReference type="Gene3D" id="1.10.3720.10">
    <property type="entry name" value="MetI-like"/>
    <property type="match status" value="1"/>
</dbReference>
<comment type="caution">
    <text evidence="9">The sequence shown here is derived from an EMBL/GenBank/DDBJ whole genome shotgun (WGS) entry which is preliminary data.</text>
</comment>
<dbReference type="Pfam" id="PF00528">
    <property type="entry name" value="BPD_transp_1"/>
    <property type="match status" value="1"/>
</dbReference>
<evidence type="ECO:0000313" key="9">
    <source>
        <dbReference type="EMBL" id="OQA54401.1"/>
    </source>
</evidence>
<keyword evidence="4 7" id="KW-0812">Transmembrane</keyword>
<reference evidence="9" key="1">
    <citation type="submission" date="2017-02" db="EMBL/GenBank/DDBJ databases">
        <title>Delving into the versatile metabolic prowess of the omnipresent phylum Bacteroidetes.</title>
        <authorList>
            <person name="Nobu M.K."/>
            <person name="Mei R."/>
            <person name="Narihiro T."/>
            <person name="Kuroda K."/>
            <person name="Liu W.-T."/>
        </authorList>
    </citation>
    <scope>NUCLEOTIDE SEQUENCE</scope>
    <source>
        <strain evidence="9">ADurb.Bin276</strain>
    </source>
</reference>
<dbReference type="InterPro" id="IPR000515">
    <property type="entry name" value="MetI-like"/>
</dbReference>
<dbReference type="PANTHER" id="PTHR32243">
    <property type="entry name" value="MALTOSE TRANSPORT SYSTEM PERMEASE-RELATED"/>
    <property type="match status" value="1"/>
</dbReference>
<proteinExistence type="inferred from homology"/>
<evidence type="ECO:0000256" key="2">
    <source>
        <dbReference type="ARBA" id="ARBA00022448"/>
    </source>
</evidence>
<feature type="transmembrane region" description="Helical" evidence="7">
    <location>
        <begin position="73"/>
        <end position="95"/>
    </location>
</feature>
<dbReference type="GO" id="GO:0005886">
    <property type="term" value="C:plasma membrane"/>
    <property type="evidence" value="ECO:0007669"/>
    <property type="project" value="UniProtKB-SubCell"/>
</dbReference>
<keyword evidence="5 7" id="KW-1133">Transmembrane helix</keyword>
<comment type="subcellular location">
    <subcellularLocation>
        <location evidence="1 7">Cell membrane</location>
        <topology evidence="1 7">Multi-pass membrane protein</topology>
    </subcellularLocation>
</comment>
<dbReference type="InterPro" id="IPR050901">
    <property type="entry name" value="BP-dep_ABC_trans_perm"/>
</dbReference>
<keyword evidence="3" id="KW-1003">Cell membrane</keyword>
<evidence type="ECO:0000256" key="3">
    <source>
        <dbReference type="ARBA" id="ARBA00022475"/>
    </source>
</evidence>
<dbReference type="PROSITE" id="PS50928">
    <property type="entry name" value="ABC_TM1"/>
    <property type="match status" value="1"/>
</dbReference>
<feature type="transmembrane region" description="Helical" evidence="7">
    <location>
        <begin position="241"/>
        <end position="259"/>
    </location>
</feature>
<protein>
    <submittedName>
        <fullName evidence="9">Trehalose transport system permease protein SugB</fullName>
    </submittedName>
</protein>
<dbReference type="PANTHER" id="PTHR32243:SF18">
    <property type="entry name" value="INNER MEMBRANE ABC TRANSPORTER PERMEASE PROTEIN YCJP"/>
    <property type="match status" value="1"/>
</dbReference>
<feature type="transmembrane region" description="Helical" evidence="7">
    <location>
        <begin position="9"/>
        <end position="31"/>
    </location>
</feature>
<dbReference type="SUPFAM" id="SSF161098">
    <property type="entry name" value="MetI-like"/>
    <property type="match status" value="1"/>
</dbReference>
<gene>
    <name evidence="9" type="primary">sugB_18</name>
    <name evidence="9" type="ORF">BWY41_02100</name>
</gene>
<evidence type="ECO:0000256" key="1">
    <source>
        <dbReference type="ARBA" id="ARBA00004651"/>
    </source>
</evidence>
<feature type="transmembrane region" description="Helical" evidence="7">
    <location>
        <begin position="139"/>
        <end position="160"/>
    </location>
</feature>
<dbReference type="InterPro" id="IPR035906">
    <property type="entry name" value="MetI-like_sf"/>
</dbReference>
<dbReference type="CDD" id="cd06261">
    <property type="entry name" value="TM_PBP2"/>
    <property type="match status" value="1"/>
</dbReference>
<evidence type="ECO:0000256" key="7">
    <source>
        <dbReference type="RuleBase" id="RU363032"/>
    </source>
</evidence>
<feature type="domain" description="ABC transmembrane type-1" evidence="8">
    <location>
        <begin position="69"/>
        <end position="259"/>
    </location>
</feature>
<keyword evidence="2 7" id="KW-0813">Transport</keyword>
<accession>A0A1V5SJQ0</accession>
<name>A0A1V5SJQ0_9BACT</name>
<dbReference type="Proteomes" id="UP000485569">
    <property type="component" value="Unassembled WGS sequence"/>
</dbReference>